<protein>
    <submittedName>
        <fullName evidence="1">Uncharacterized protein</fullName>
    </submittedName>
</protein>
<accession>A0A9P9WJD4</accession>
<evidence type="ECO:0000313" key="2">
    <source>
        <dbReference type="Proteomes" id="UP000829685"/>
    </source>
</evidence>
<dbReference type="AlphaFoldDB" id="A0A9P9WJD4"/>
<evidence type="ECO:0000313" key="1">
    <source>
        <dbReference type="EMBL" id="KAI1866474.1"/>
    </source>
</evidence>
<proteinExistence type="predicted"/>
<keyword evidence="2" id="KW-1185">Reference proteome</keyword>
<comment type="caution">
    <text evidence="1">The sequence shown here is derived from an EMBL/GenBank/DDBJ whole genome shotgun (WGS) entry which is preliminary data.</text>
</comment>
<reference evidence="1" key="1">
    <citation type="submission" date="2021-03" db="EMBL/GenBank/DDBJ databases">
        <title>Revisited historic fungal species revealed as producer of novel bioactive compounds through whole genome sequencing and comparative genomics.</title>
        <authorList>
            <person name="Vignolle G.A."/>
            <person name="Hochenegger N."/>
            <person name="Mach R.L."/>
            <person name="Mach-Aigner A.R."/>
            <person name="Javad Rahimi M."/>
            <person name="Salim K.A."/>
            <person name="Chan C.M."/>
            <person name="Lim L.B.L."/>
            <person name="Cai F."/>
            <person name="Druzhinina I.S."/>
            <person name="U'Ren J.M."/>
            <person name="Derntl C."/>
        </authorList>
    </citation>
    <scope>NUCLEOTIDE SEQUENCE</scope>
    <source>
        <strain evidence="1">TUCIM 5799</strain>
    </source>
</reference>
<dbReference type="Proteomes" id="UP000829685">
    <property type="component" value="Unassembled WGS sequence"/>
</dbReference>
<name>A0A9P9WJD4_9PEZI</name>
<gene>
    <name evidence="1" type="ORF">JX265_007775</name>
</gene>
<sequence>MFSSNRPRNVLRRKSNNLPRPIWVGRPADDFRPATANAVSMIPLHSSSHGPVDLKIMGPSQTVNTAVLMELFGSRIFSFKAVRIQLLWASDTAQRAHVLWTFSTDWEARQAKLALKERFAEVLSWLVDEDGCAVA</sequence>
<dbReference type="EMBL" id="JAFIMR010000020">
    <property type="protein sequence ID" value="KAI1866474.1"/>
    <property type="molecule type" value="Genomic_DNA"/>
</dbReference>
<organism evidence="1 2">
    <name type="scientific">Neoarthrinium moseri</name>
    <dbReference type="NCBI Taxonomy" id="1658444"/>
    <lineage>
        <taxon>Eukaryota</taxon>
        <taxon>Fungi</taxon>
        <taxon>Dikarya</taxon>
        <taxon>Ascomycota</taxon>
        <taxon>Pezizomycotina</taxon>
        <taxon>Sordariomycetes</taxon>
        <taxon>Xylariomycetidae</taxon>
        <taxon>Amphisphaeriales</taxon>
        <taxon>Apiosporaceae</taxon>
        <taxon>Neoarthrinium</taxon>
    </lineage>
</organism>